<dbReference type="STRING" id="460265.Mnod_0279"/>
<evidence type="ECO:0000256" key="3">
    <source>
        <dbReference type="ARBA" id="ARBA00023125"/>
    </source>
</evidence>
<sequence length="308" mass="33074">MGSRRLPPLNAVRAFEAAARHATFQAAGDELGVSAGAVAQQVKALEAWFGLPLFRRLPSRGVVLTPAGARFADAAASLLDGVAAAALALRRRSDDTALTINTTHSFAALWLIPRIGSFREANPDLHVRIVANNQVIDFTREAADCAIRHGKGGYAGVRTELLLRDAVFPVCSPRLRDGVPPLRRLQDLASHTLLHDDDPLDAGMIGWIGWREWLAAVGMPDLVAKRGPTFTHTFMVLQAATAGQGVALATRVLGGDLLEPGGLVRPFAEEVPSPYSFFIVTPDEPDPPKVAHFRAWLRAQADAPLSPQ</sequence>
<dbReference type="Gene3D" id="3.40.190.10">
    <property type="entry name" value="Periplasmic binding protein-like II"/>
    <property type="match status" value="2"/>
</dbReference>
<dbReference type="SUPFAM" id="SSF53850">
    <property type="entry name" value="Periplasmic binding protein-like II"/>
    <property type="match status" value="1"/>
</dbReference>
<dbReference type="PANTHER" id="PTHR30537:SF26">
    <property type="entry name" value="GLYCINE CLEAVAGE SYSTEM TRANSCRIPTIONAL ACTIVATOR"/>
    <property type="match status" value="1"/>
</dbReference>
<dbReference type="InterPro" id="IPR036390">
    <property type="entry name" value="WH_DNA-bd_sf"/>
</dbReference>
<dbReference type="InterPro" id="IPR058163">
    <property type="entry name" value="LysR-type_TF_proteobact-type"/>
</dbReference>
<evidence type="ECO:0000256" key="4">
    <source>
        <dbReference type="ARBA" id="ARBA00023163"/>
    </source>
</evidence>
<dbReference type="AlphaFoldDB" id="B8I9S0"/>
<dbReference type="GO" id="GO:0003700">
    <property type="term" value="F:DNA-binding transcription factor activity"/>
    <property type="evidence" value="ECO:0007669"/>
    <property type="project" value="InterPro"/>
</dbReference>
<dbReference type="KEGG" id="mno:Mnod_0279"/>
<reference evidence="6 7" key="1">
    <citation type="submission" date="2009-01" db="EMBL/GenBank/DDBJ databases">
        <title>Complete sequence of chromosome of Methylobacterium nodulans ORS 2060.</title>
        <authorList>
            <consortium name="US DOE Joint Genome Institute"/>
            <person name="Lucas S."/>
            <person name="Copeland A."/>
            <person name="Lapidus A."/>
            <person name="Glavina del Rio T."/>
            <person name="Dalin E."/>
            <person name="Tice H."/>
            <person name="Bruce D."/>
            <person name="Goodwin L."/>
            <person name="Pitluck S."/>
            <person name="Sims D."/>
            <person name="Brettin T."/>
            <person name="Detter J.C."/>
            <person name="Han C."/>
            <person name="Larimer F."/>
            <person name="Land M."/>
            <person name="Hauser L."/>
            <person name="Kyrpides N."/>
            <person name="Ivanova N."/>
            <person name="Marx C.J."/>
            <person name="Richardson P."/>
        </authorList>
    </citation>
    <scope>NUCLEOTIDE SEQUENCE [LARGE SCALE GENOMIC DNA]</scope>
    <source>
        <strain evidence="7">LMG 21967 / CNCM I-2342 / ORS 2060</strain>
    </source>
</reference>
<dbReference type="CDD" id="cd08432">
    <property type="entry name" value="PBP2_GcdR_TrpI_HvrB_AmpR_like"/>
    <property type="match status" value="1"/>
</dbReference>
<dbReference type="Proteomes" id="UP000008207">
    <property type="component" value="Chromosome"/>
</dbReference>
<dbReference type="GO" id="GO:0043565">
    <property type="term" value="F:sequence-specific DNA binding"/>
    <property type="evidence" value="ECO:0007669"/>
    <property type="project" value="TreeGrafter"/>
</dbReference>
<dbReference type="eggNOG" id="COG0583">
    <property type="taxonomic scope" value="Bacteria"/>
</dbReference>
<dbReference type="InterPro" id="IPR000847">
    <property type="entry name" value="LysR_HTH_N"/>
</dbReference>
<keyword evidence="7" id="KW-1185">Reference proteome</keyword>
<gene>
    <name evidence="6" type="ordered locus">Mnod_0279</name>
</gene>
<dbReference type="SUPFAM" id="SSF46785">
    <property type="entry name" value="Winged helix' DNA-binding domain"/>
    <property type="match status" value="1"/>
</dbReference>
<dbReference type="InterPro" id="IPR036388">
    <property type="entry name" value="WH-like_DNA-bd_sf"/>
</dbReference>
<dbReference type="HOGENOM" id="CLU_039613_37_0_5"/>
<comment type="similarity">
    <text evidence="1">Belongs to the LysR transcriptional regulatory family.</text>
</comment>
<keyword evidence="2" id="KW-0805">Transcription regulation</keyword>
<dbReference type="PROSITE" id="PS50931">
    <property type="entry name" value="HTH_LYSR"/>
    <property type="match status" value="1"/>
</dbReference>
<dbReference type="GO" id="GO:0006351">
    <property type="term" value="P:DNA-templated transcription"/>
    <property type="evidence" value="ECO:0007669"/>
    <property type="project" value="TreeGrafter"/>
</dbReference>
<dbReference type="Pfam" id="PF03466">
    <property type="entry name" value="LysR_substrate"/>
    <property type="match status" value="1"/>
</dbReference>
<dbReference type="OrthoDB" id="9793571at2"/>
<dbReference type="PANTHER" id="PTHR30537">
    <property type="entry name" value="HTH-TYPE TRANSCRIPTIONAL REGULATOR"/>
    <property type="match status" value="1"/>
</dbReference>
<dbReference type="Pfam" id="PF00126">
    <property type="entry name" value="HTH_1"/>
    <property type="match status" value="1"/>
</dbReference>
<evidence type="ECO:0000256" key="2">
    <source>
        <dbReference type="ARBA" id="ARBA00023015"/>
    </source>
</evidence>
<keyword evidence="4" id="KW-0804">Transcription</keyword>
<name>B8I9S0_METNO</name>
<organism evidence="6 7">
    <name type="scientific">Methylobacterium nodulans (strain LMG 21967 / CNCM I-2342 / ORS 2060)</name>
    <dbReference type="NCBI Taxonomy" id="460265"/>
    <lineage>
        <taxon>Bacteria</taxon>
        <taxon>Pseudomonadati</taxon>
        <taxon>Pseudomonadota</taxon>
        <taxon>Alphaproteobacteria</taxon>
        <taxon>Hyphomicrobiales</taxon>
        <taxon>Methylobacteriaceae</taxon>
        <taxon>Methylobacterium</taxon>
    </lineage>
</organism>
<accession>B8I9S0</accession>
<protein>
    <submittedName>
        <fullName evidence="6">Transcriptional regulator, LysR family</fullName>
    </submittedName>
</protein>
<dbReference type="InterPro" id="IPR005119">
    <property type="entry name" value="LysR_subst-bd"/>
</dbReference>
<dbReference type="Gene3D" id="1.10.10.10">
    <property type="entry name" value="Winged helix-like DNA-binding domain superfamily/Winged helix DNA-binding domain"/>
    <property type="match status" value="1"/>
</dbReference>
<evidence type="ECO:0000313" key="6">
    <source>
        <dbReference type="EMBL" id="ACL55323.1"/>
    </source>
</evidence>
<proteinExistence type="inferred from homology"/>
<dbReference type="NCBIfam" id="NF008352">
    <property type="entry name" value="PRK11139.1"/>
    <property type="match status" value="1"/>
</dbReference>
<keyword evidence="3" id="KW-0238">DNA-binding</keyword>
<dbReference type="RefSeq" id="WP_015927035.1">
    <property type="nucleotide sequence ID" value="NC_011894.1"/>
</dbReference>
<evidence type="ECO:0000259" key="5">
    <source>
        <dbReference type="PROSITE" id="PS50931"/>
    </source>
</evidence>
<feature type="domain" description="HTH lysR-type" evidence="5">
    <location>
        <begin position="7"/>
        <end position="65"/>
    </location>
</feature>
<dbReference type="EMBL" id="CP001349">
    <property type="protein sequence ID" value="ACL55323.1"/>
    <property type="molecule type" value="Genomic_DNA"/>
</dbReference>
<evidence type="ECO:0000256" key="1">
    <source>
        <dbReference type="ARBA" id="ARBA00009437"/>
    </source>
</evidence>
<evidence type="ECO:0000313" key="7">
    <source>
        <dbReference type="Proteomes" id="UP000008207"/>
    </source>
</evidence>